<proteinExistence type="predicted"/>
<accession>A0A8S2FS38</accession>
<comment type="caution">
    <text evidence="1">The sequence shown here is derived from an EMBL/GenBank/DDBJ whole genome shotgun (WGS) entry which is preliminary data.</text>
</comment>
<gene>
    <name evidence="1" type="ORF">OVA965_LOCUS38323</name>
    <name evidence="2" type="ORF">TMI583_LOCUS39501</name>
</gene>
<dbReference type="Proteomes" id="UP000677228">
    <property type="component" value="Unassembled WGS sequence"/>
</dbReference>
<dbReference type="Proteomes" id="UP000682733">
    <property type="component" value="Unassembled WGS sequence"/>
</dbReference>
<evidence type="ECO:0000313" key="1">
    <source>
        <dbReference type="EMBL" id="CAF1532378.1"/>
    </source>
</evidence>
<sequence>MKNENQSILSFVTIDSYRIQNENICNLYSSFIRSIHDIRGHSVTPDTLLSIDINQELALNIYNKLLNSNENIYIEKQFNRNFNENDFKKICIDYQINPNHMKEYLRKINFINEQKLKKYIEDIQMPDREQFWQLMMKQGIITNIKSFILINIQETNNSNSKLKKFIDTLGEELKPIHEIKPNDKSIVFFGKVKFDAENMKYVYRSLAKNYQILEESIEQFESITSDAFLEIEGLDINDSKELYNKLVEQKIIDKQTGTLLTTDLQKLNFDKYQIYDQRIITIINCRCLYKLQILEILQQIEFQDFDSIHLTLPYNLHKDLLLDFESSLIIKPVYYNYKKINVSFCEKFLTRDYSYKLEQLIKTTCNNEETICKSIAK</sequence>
<dbReference type="EMBL" id="CAJOBA010059930">
    <property type="protein sequence ID" value="CAF4319623.1"/>
    <property type="molecule type" value="Genomic_DNA"/>
</dbReference>
<name>A0A8S2FS38_9BILA</name>
<dbReference type="EMBL" id="CAJNOK010037680">
    <property type="protein sequence ID" value="CAF1532378.1"/>
    <property type="molecule type" value="Genomic_DNA"/>
</dbReference>
<organism evidence="1 3">
    <name type="scientific">Didymodactylos carnosus</name>
    <dbReference type="NCBI Taxonomy" id="1234261"/>
    <lineage>
        <taxon>Eukaryota</taxon>
        <taxon>Metazoa</taxon>
        <taxon>Spiralia</taxon>
        <taxon>Gnathifera</taxon>
        <taxon>Rotifera</taxon>
        <taxon>Eurotatoria</taxon>
        <taxon>Bdelloidea</taxon>
        <taxon>Philodinida</taxon>
        <taxon>Philodinidae</taxon>
        <taxon>Didymodactylos</taxon>
    </lineage>
</organism>
<protein>
    <submittedName>
        <fullName evidence="1">Uncharacterized protein</fullName>
    </submittedName>
</protein>
<evidence type="ECO:0000313" key="3">
    <source>
        <dbReference type="Proteomes" id="UP000677228"/>
    </source>
</evidence>
<reference evidence="1" key="1">
    <citation type="submission" date="2021-02" db="EMBL/GenBank/DDBJ databases">
        <authorList>
            <person name="Nowell W R."/>
        </authorList>
    </citation>
    <scope>NUCLEOTIDE SEQUENCE</scope>
</reference>
<evidence type="ECO:0000313" key="2">
    <source>
        <dbReference type="EMBL" id="CAF4319623.1"/>
    </source>
</evidence>
<dbReference type="AlphaFoldDB" id="A0A8S2FS38"/>